<dbReference type="InterPro" id="IPR043129">
    <property type="entry name" value="ATPase_NBD"/>
</dbReference>
<dbReference type="PANTHER" id="PTHR43435">
    <property type="entry name" value="RIBULOKINASE"/>
    <property type="match status" value="1"/>
</dbReference>
<evidence type="ECO:0000259" key="6">
    <source>
        <dbReference type="Pfam" id="PF02782"/>
    </source>
</evidence>
<feature type="domain" description="Carbohydrate kinase FGGY C-terminal" evidence="6">
    <location>
        <begin position="280"/>
        <end position="488"/>
    </location>
</feature>
<comment type="caution">
    <text evidence="7">The sequence shown here is derived from an EMBL/GenBank/DDBJ whole genome shotgun (WGS) entry which is preliminary data.</text>
</comment>
<dbReference type="CDD" id="cd07782">
    <property type="entry name" value="ASKHA_NBD_FGGY_D-RBK"/>
    <property type="match status" value="1"/>
</dbReference>
<gene>
    <name evidence="7" type="ORF">DGAL_LOCUS15930</name>
</gene>
<proteinExistence type="inferred from homology"/>
<comment type="similarity">
    <text evidence="1">Belongs to the FGGY kinase family.</text>
</comment>
<dbReference type="FunFam" id="3.30.420.40:FF:000101">
    <property type="entry name" value="FGGY carbohydrate kinase domain-containing protein"/>
    <property type="match status" value="1"/>
</dbReference>
<dbReference type="GO" id="GO:0019321">
    <property type="term" value="P:pentose metabolic process"/>
    <property type="evidence" value="ECO:0007669"/>
    <property type="project" value="TreeGrafter"/>
</dbReference>
<dbReference type="NCBIfam" id="TIGR01315">
    <property type="entry name" value="5C_CHO_kinase"/>
    <property type="match status" value="1"/>
</dbReference>
<evidence type="ECO:0000256" key="3">
    <source>
        <dbReference type="ARBA" id="ARBA00022777"/>
    </source>
</evidence>
<evidence type="ECO:0000259" key="5">
    <source>
        <dbReference type="Pfam" id="PF00370"/>
    </source>
</evidence>
<evidence type="ECO:0000256" key="1">
    <source>
        <dbReference type="ARBA" id="ARBA00009156"/>
    </source>
</evidence>
<dbReference type="PANTHER" id="PTHR43435:SF4">
    <property type="entry name" value="FGGY CARBOHYDRATE KINASE DOMAIN-CONTAINING PROTEIN"/>
    <property type="match status" value="1"/>
</dbReference>
<dbReference type="InterPro" id="IPR000577">
    <property type="entry name" value="Carb_kinase_FGGY"/>
</dbReference>
<evidence type="ECO:0000256" key="4">
    <source>
        <dbReference type="ARBA" id="ARBA00074355"/>
    </source>
</evidence>
<evidence type="ECO:0000313" key="8">
    <source>
        <dbReference type="Proteomes" id="UP000789390"/>
    </source>
</evidence>
<dbReference type="Gene3D" id="3.30.420.40">
    <property type="match status" value="1"/>
</dbReference>
<dbReference type="AlphaFoldDB" id="A0A8J2S7L3"/>
<organism evidence="7 8">
    <name type="scientific">Daphnia galeata</name>
    <dbReference type="NCBI Taxonomy" id="27404"/>
    <lineage>
        <taxon>Eukaryota</taxon>
        <taxon>Metazoa</taxon>
        <taxon>Ecdysozoa</taxon>
        <taxon>Arthropoda</taxon>
        <taxon>Crustacea</taxon>
        <taxon>Branchiopoda</taxon>
        <taxon>Diplostraca</taxon>
        <taxon>Cladocera</taxon>
        <taxon>Anomopoda</taxon>
        <taxon>Daphniidae</taxon>
        <taxon>Daphnia</taxon>
    </lineage>
</organism>
<feature type="domain" description="Carbohydrate kinase FGGY N-terminal" evidence="5">
    <location>
        <begin position="4"/>
        <end position="266"/>
    </location>
</feature>
<dbReference type="GO" id="GO:0019150">
    <property type="term" value="F:D-ribulokinase activity"/>
    <property type="evidence" value="ECO:0007669"/>
    <property type="project" value="TreeGrafter"/>
</dbReference>
<dbReference type="SUPFAM" id="SSF53067">
    <property type="entry name" value="Actin-like ATPase domain"/>
    <property type="match status" value="2"/>
</dbReference>
<dbReference type="OrthoDB" id="203824at2759"/>
<sequence length="543" mass="59860">MATYYIGVDVGTASVRAGIFDQNGRIIKSSSHEIKIWNPKGSRRDFYEQSSDNIWESCCKVIKDVVENIDPDAVAGIGFDATCSLVALDNEDKPITVSPTGEHEQNVIMWMDHRAVQETEVINSLNHSAFQYVGGKVSIEMQLPKLLWLKRNLSETWYQTKRFMDLPDFLTWKATNCDSRSLCSVVCKWNYIIDESGCHGWPSDLFELIGLTELLENHASLIGSNIKFPGTPQGSGLTYSVAQELGLNPGTPVGTSLIDAYAGALGLFACHADAPLDKRLALICGTSTCHMLSVSQPTFVNGVWGPYADVLLPGMWLLEGGQSATGKLLDHIVETHPCYPSLKERLSLTTPIPEELSRILHTMSRPTGRPVSNLTKDLHVWPDFHGNRSPLADPTVKGMICGITLDSSEENLALQYLATIQALCYGTRHIIDSLRERDVEIGCLLLCGGLTKIDLFSVTMADAVGLPVVLPNKKESVLLGSAMLGASASAHFSSLNEAMTKMGGYGRTIQPNQQDRKFHDRKYKVFLKMLQDQKDYEKIMNSS</sequence>
<dbReference type="Proteomes" id="UP000789390">
    <property type="component" value="Unassembled WGS sequence"/>
</dbReference>
<dbReference type="GO" id="GO:0005737">
    <property type="term" value="C:cytoplasm"/>
    <property type="evidence" value="ECO:0007669"/>
    <property type="project" value="TreeGrafter"/>
</dbReference>
<reference evidence="7" key="1">
    <citation type="submission" date="2021-11" db="EMBL/GenBank/DDBJ databases">
        <authorList>
            <person name="Schell T."/>
        </authorList>
    </citation>
    <scope>NUCLEOTIDE SEQUENCE</scope>
    <source>
        <strain evidence="7">M5</strain>
    </source>
</reference>
<dbReference type="Pfam" id="PF00370">
    <property type="entry name" value="FGGY_N"/>
    <property type="match status" value="1"/>
</dbReference>
<evidence type="ECO:0000256" key="2">
    <source>
        <dbReference type="ARBA" id="ARBA00022679"/>
    </source>
</evidence>
<dbReference type="InterPro" id="IPR018484">
    <property type="entry name" value="FGGY_N"/>
</dbReference>
<protein>
    <recommendedName>
        <fullName evidence="4">FGGY carbohydrate kinase domain-containing protein</fullName>
    </recommendedName>
</protein>
<name>A0A8J2S7L3_9CRUS</name>
<dbReference type="Pfam" id="PF02782">
    <property type="entry name" value="FGGY_C"/>
    <property type="match status" value="1"/>
</dbReference>
<keyword evidence="2" id="KW-0808">Transferase</keyword>
<keyword evidence="8" id="KW-1185">Reference proteome</keyword>
<evidence type="ECO:0000313" key="7">
    <source>
        <dbReference type="EMBL" id="CAH0112218.1"/>
    </source>
</evidence>
<dbReference type="EMBL" id="CAKKLH010000324">
    <property type="protein sequence ID" value="CAH0112218.1"/>
    <property type="molecule type" value="Genomic_DNA"/>
</dbReference>
<keyword evidence="3" id="KW-0418">Kinase</keyword>
<accession>A0A8J2S7L3</accession>
<dbReference type="Gene3D" id="1.20.58.2240">
    <property type="match status" value="1"/>
</dbReference>
<dbReference type="InterPro" id="IPR018485">
    <property type="entry name" value="FGGY_C"/>
</dbReference>
<dbReference type="PIRSF" id="PIRSF000538">
    <property type="entry name" value="GlpK"/>
    <property type="match status" value="1"/>
</dbReference>
<dbReference type="InterPro" id="IPR006003">
    <property type="entry name" value="FGGY_RbtK-like"/>
</dbReference>